<reference evidence="1 2" key="1">
    <citation type="submission" date="2024-02" db="EMBL/GenBank/DDBJ databases">
        <authorList>
            <person name="Saticioglu I.B."/>
        </authorList>
    </citation>
    <scope>NUCLEOTIDE SEQUENCE [LARGE SCALE GENOMIC DNA]</scope>
    <source>
        <strain evidence="1 2">Mu-80</strain>
    </source>
</reference>
<accession>A0ABU8L5X8</accession>
<evidence type="ECO:0000313" key="1">
    <source>
        <dbReference type="EMBL" id="MEJ1086724.1"/>
    </source>
</evidence>
<keyword evidence="2" id="KW-1185">Reference proteome</keyword>
<proteinExistence type="predicted"/>
<dbReference type="Proteomes" id="UP001371224">
    <property type="component" value="Unassembled WGS sequence"/>
</dbReference>
<evidence type="ECO:0000313" key="2">
    <source>
        <dbReference type="Proteomes" id="UP001371224"/>
    </source>
</evidence>
<name>A0ABU8L5X8_9MICO</name>
<gene>
    <name evidence="1" type="ORF">WDU99_00155</name>
</gene>
<comment type="caution">
    <text evidence="1">The sequence shown here is derived from an EMBL/GenBank/DDBJ whole genome shotgun (WGS) entry which is preliminary data.</text>
</comment>
<sequence>MPEADAFIASLFEKVDDVVTGVELDGDHVHVHRKHARPVRVGIVRRRDVHAADIAHLFDGDLDFVANVPRDGLFQGDAIALCREAGVGWGGLADAMRAFHLDDPGGYTSGEMGFVLAGLHRHSHVDSVSFLDSRRLLVTRVHGLEPLVLYIEEKYQPEVAAVHFALDRCWPFDIFASTNPNRGPTAQAESAAAEAGVEILRWGPTLSRLRR</sequence>
<organism evidence="1 2">
    <name type="scientific">Microbacterium bandirmense</name>
    <dbReference type="NCBI Taxonomy" id="3122050"/>
    <lineage>
        <taxon>Bacteria</taxon>
        <taxon>Bacillati</taxon>
        <taxon>Actinomycetota</taxon>
        <taxon>Actinomycetes</taxon>
        <taxon>Micrococcales</taxon>
        <taxon>Microbacteriaceae</taxon>
        <taxon>Microbacterium</taxon>
    </lineage>
</organism>
<dbReference type="RefSeq" id="WP_337330408.1">
    <property type="nucleotide sequence ID" value="NZ_JBBDGM010000001.1"/>
</dbReference>
<dbReference type="EMBL" id="JBBDGM010000001">
    <property type="protein sequence ID" value="MEJ1086724.1"/>
    <property type="molecule type" value="Genomic_DNA"/>
</dbReference>
<protein>
    <submittedName>
        <fullName evidence="1">Uncharacterized protein</fullName>
    </submittedName>
</protein>